<gene>
    <name evidence="1" type="primary">CE049</name>
    <name evidence="1" type="ORF">FJT64_022666</name>
</gene>
<evidence type="ECO:0000313" key="2">
    <source>
        <dbReference type="Proteomes" id="UP000440578"/>
    </source>
</evidence>
<dbReference type="InterPro" id="IPR027901">
    <property type="entry name" value="CFAP90"/>
</dbReference>
<dbReference type="Proteomes" id="UP000440578">
    <property type="component" value="Unassembled WGS sequence"/>
</dbReference>
<dbReference type="PANTHER" id="PTHR34444:SF3">
    <property type="match status" value="1"/>
</dbReference>
<proteinExistence type="predicted"/>
<accession>A0A6A4WPT7</accession>
<dbReference type="PANTHER" id="PTHR34444">
    <property type="entry name" value="LOC361192"/>
    <property type="match status" value="1"/>
</dbReference>
<protein>
    <submittedName>
        <fullName evidence="1">Uncharacterized protein</fullName>
    </submittedName>
</protein>
<keyword evidence="2" id="KW-1185">Reference proteome</keyword>
<dbReference type="EMBL" id="VIIS01000724">
    <property type="protein sequence ID" value="KAF0305764.1"/>
    <property type="molecule type" value="Genomic_DNA"/>
</dbReference>
<name>A0A6A4WPT7_AMPAM</name>
<dbReference type="OrthoDB" id="6991437at2759"/>
<evidence type="ECO:0000313" key="1">
    <source>
        <dbReference type="EMBL" id="KAF0305764.1"/>
    </source>
</evidence>
<dbReference type="AlphaFoldDB" id="A0A6A4WPT7"/>
<organism evidence="1 2">
    <name type="scientific">Amphibalanus amphitrite</name>
    <name type="common">Striped barnacle</name>
    <name type="synonym">Balanus amphitrite</name>
    <dbReference type="NCBI Taxonomy" id="1232801"/>
    <lineage>
        <taxon>Eukaryota</taxon>
        <taxon>Metazoa</taxon>
        <taxon>Ecdysozoa</taxon>
        <taxon>Arthropoda</taxon>
        <taxon>Crustacea</taxon>
        <taxon>Multicrustacea</taxon>
        <taxon>Cirripedia</taxon>
        <taxon>Thoracica</taxon>
        <taxon>Thoracicalcarea</taxon>
        <taxon>Balanomorpha</taxon>
        <taxon>Balanoidea</taxon>
        <taxon>Balanidae</taxon>
        <taxon>Amphibalaninae</taxon>
        <taxon>Amphibalanus</taxon>
    </lineage>
</organism>
<sequence length="144" mass="17124">MGEFFLHDYTHVQDDEFAKELMGKFDKFDCRFKAIHPEKPVSMDPEVTYFGNRKKKQDFLCQYDQVYRQKSTWNQRLHREDAQYKLAAVHMWREEADRTVPALGSSLYGHRPAIDAKKTTNSQRIHVVEQEFRRPRNVFPGDGL</sequence>
<dbReference type="Pfam" id="PF15074">
    <property type="entry name" value="CFAP90"/>
    <property type="match status" value="1"/>
</dbReference>
<reference evidence="1 2" key="1">
    <citation type="submission" date="2019-07" db="EMBL/GenBank/DDBJ databases">
        <title>Draft genome assembly of a fouling barnacle, Amphibalanus amphitrite (Darwin, 1854): The first reference genome for Thecostraca.</title>
        <authorList>
            <person name="Kim W."/>
        </authorList>
    </citation>
    <scope>NUCLEOTIDE SEQUENCE [LARGE SCALE GENOMIC DNA]</scope>
    <source>
        <strain evidence="1">SNU_AA5</strain>
        <tissue evidence="1">Soma without cirri and trophi</tissue>
    </source>
</reference>
<comment type="caution">
    <text evidence="1">The sequence shown here is derived from an EMBL/GenBank/DDBJ whole genome shotgun (WGS) entry which is preliminary data.</text>
</comment>